<keyword evidence="3" id="KW-1185">Reference proteome</keyword>
<dbReference type="InterPro" id="IPR019627">
    <property type="entry name" value="YAcAr"/>
</dbReference>
<protein>
    <submittedName>
        <fullName evidence="2">Uncharacterized protein DUF2493</fullName>
    </submittedName>
</protein>
<feature type="domain" description="YspA cpYpsA-related SLOG" evidence="1">
    <location>
        <begin position="1"/>
        <end position="66"/>
    </location>
</feature>
<evidence type="ECO:0000313" key="3">
    <source>
        <dbReference type="Proteomes" id="UP000253436"/>
    </source>
</evidence>
<dbReference type="AlphaFoldDB" id="A0A368ZGX0"/>
<dbReference type="Gene3D" id="3.40.50.450">
    <property type="match status" value="1"/>
</dbReference>
<proteinExistence type="predicted"/>
<dbReference type="EMBL" id="QPJO01000002">
    <property type="protein sequence ID" value="RCW92460.1"/>
    <property type="molecule type" value="Genomic_DNA"/>
</dbReference>
<evidence type="ECO:0000313" key="2">
    <source>
        <dbReference type="EMBL" id="RCW92460.1"/>
    </source>
</evidence>
<reference evidence="2 3" key="1">
    <citation type="submission" date="2018-07" db="EMBL/GenBank/DDBJ databases">
        <title>Genomic Encyclopedia of Type Strains, Phase III (KMG-III): the genomes of soil and plant-associated and newly described type strains.</title>
        <authorList>
            <person name="Whitman W."/>
        </authorList>
    </citation>
    <scope>NUCLEOTIDE SEQUENCE [LARGE SCALE GENOMIC DNA]</scope>
    <source>
        <strain evidence="2 3">CECT 7958</strain>
    </source>
</reference>
<comment type="caution">
    <text evidence="2">The sequence shown here is derived from an EMBL/GenBank/DDBJ whole genome shotgun (WGS) entry which is preliminary data.</text>
</comment>
<dbReference type="RefSeq" id="WP_114309122.1">
    <property type="nucleotide sequence ID" value="NZ_QPJO01000002.1"/>
</dbReference>
<organism evidence="2 3">
    <name type="scientific">Winogradskyella arenosi</name>
    <dbReference type="NCBI Taxonomy" id="533325"/>
    <lineage>
        <taxon>Bacteria</taxon>
        <taxon>Pseudomonadati</taxon>
        <taxon>Bacteroidota</taxon>
        <taxon>Flavobacteriia</taxon>
        <taxon>Flavobacteriales</taxon>
        <taxon>Flavobacteriaceae</taxon>
        <taxon>Winogradskyella</taxon>
    </lineage>
</organism>
<evidence type="ECO:0000259" key="1">
    <source>
        <dbReference type="Pfam" id="PF10686"/>
    </source>
</evidence>
<name>A0A368ZGX0_9FLAO</name>
<dbReference type="Pfam" id="PF10686">
    <property type="entry name" value="YAcAr"/>
    <property type="match status" value="1"/>
</dbReference>
<gene>
    <name evidence="2" type="ORF">DFQ08_102485</name>
</gene>
<sequence>MKIIIAGGRSFKDYEKLHQVCTKILSQQNKIEIVSGTANGADKLGEKFATDNGFPIKKFPANWDKFGKSAGYRRNAEMAEYADALIAFWDKKSRGTLHMINLAKRANLKIRIIYY</sequence>
<dbReference type="SUPFAM" id="SSF102405">
    <property type="entry name" value="MCP/YpsA-like"/>
    <property type="match status" value="1"/>
</dbReference>
<accession>A0A368ZGX0</accession>
<dbReference type="Proteomes" id="UP000253436">
    <property type="component" value="Unassembled WGS sequence"/>
</dbReference>
<dbReference type="OrthoDB" id="572639at2"/>